<protein>
    <submittedName>
        <fullName evidence="3">DNA-binding domain-containing protein</fullName>
    </submittedName>
</protein>
<keyword evidence="4" id="KW-1185">Reference proteome</keyword>
<evidence type="ECO:0000259" key="2">
    <source>
        <dbReference type="Pfam" id="PF09836"/>
    </source>
</evidence>
<evidence type="ECO:0000256" key="1">
    <source>
        <dbReference type="SAM" id="MobiDB-lite"/>
    </source>
</evidence>
<dbReference type="EMBL" id="JAMTCP010000030">
    <property type="protein sequence ID" value="MCP2260669.1"/>
    <property type="molecule type" value="Genomic_DNA"/>
</dbReference>
<feature type="compositionally biased region" description="Basic and acidic residues" evidence="1">
    <location>
        <begin position="293"/>
        <end position="305"/>
    </location>
</feature>
<sequence>MREDSDLVRLQHWFQAAVLAPRGPGPEIDDLVTASARQTARQRFAIYWRNYRLRLLETMRALHPGLVHLLGRELFHQFALSYLEEHPSRTHSLLRLDERFVEHLERTRPAPEDDGDGRWSALPDLVIDMARFERLQNEVLDGPGTENGAEGAGGAAPHLAAPHLAALPPRSGLPPPDLVLTPAPCLRLLRTSFPVHSYVAAVERGEDPAPPEPRPTFVVLTRRNYEVVTRELTPRAHATLQAMVSGAPIAEALRGPGGEQGISWLRDWLASGFFVAARPSTGHDADQAPPDDGGEKPEPSERLDAPRPPTPVPGGRGTAAM</sequence>
<dbReference type="Gene3D" id="1.10.150.690">
    <property type="entry name" value="DUF2063"/>
    <property type="match status" value="1"/>
</dbReference>
<dbReference type="Pfam" id="PF09836">
    <property type="entry name" value="DUF2063"/>
    <property type="match status" value="1"/>
</dbReference>
<gene>
    <name evidence="3" type="ORF">LX15_004389</name>
</gene>
<feature type="domain" description="Putative DNA-binding" evidence="2">
    <location>
        <begin position="10"/>
        <end position="104"/>
    </location>
</feature>
<organism evidence="3 4">
    <name type="scientific">Streptoalloteichus tenebrarius (strain ATCC 17920 / DSM 40477 / JCM 4838 / CBS 697.72 / NBRC 16177 / NCIMB 11028 / NRRL B-12390 / A12253. 1 / ISP 5477)</name>
    <name type="common">Streptomyces tenebrarius</name>
    <dbReference type="NCBI Taxonomy" id="1933"/>
    <lineage>
        <taxon>Bacteria</taxon>
        <taxon>Bacillati</taxon>
        <taxon>Actinomycetota</taxon>
        <taxon>Actinomycetes</taxon>
        <taxon>Pseudonocardiales</taxon>
        <taxon>Pseudonocardiaceae</taxon>
        <taxon>Streptoalloteichus</taxon>
    </lineage>
</organism>
<dbReference type="RefSeq" id="WP_253671517.1">
    <property type="nucleotide sequence ID" value="NZ_JAMTCP010000030.1"/>
</dbReference>
<dbReference type="GO" id="GO:0003677">
    <property type="term" value="F:DNA binding"/>
    <property type="evidence" value="ECO:0007669"/>
    <property type="project" value="UniProtKB-KW"/>
</dbReference>
<dbReference type="InterPro" id="IPR018640">
    <property type="entry name" value="DUF2063"/>
</dbReference>
<dbReference type="InterPro" id="IPR044922">
    <property type="entry name" value="DUF2063_N_sf"/>
</dbReference>
<evidence type="ECO:0000313" key="4">
    <source>
        <dbReference type="Proteomes" id="UP001205311"/>
    </source>
</evidence>
<name>A0ABT1HYR4_STRSD</name>
<reference evidence="3 4" key="1">
    <citation type="submission" date="2022-06" db="EMBL/GenBank/DDBJ databases">
        <title>Genomic Encyclopedia of Archaeal and Bacterial Type Strains, Phase II (KMG-II): from individual species to whole genera.</title>
        <authorList>
            <person name="Goeker M."/>
        </authorList>
    </citation>
    <scope>NUCLEOTIDE SEQUENCE [LARGE SCALE GENOMIC DNA]</scope>
    <source>
        <strain evidence="3 4">DSM 40477</strain>
    </source>
</reference>
<evidence type="ECO:0000313" key="3">
    <source>
        <dbReference type="EMBL" id="MCP2260669.1"/>
    </source>
</evidence>
<keyword evidence="3" id="KW-0238">DNA-binding</keyword>
<feature type="region of interest" description="Disordered" evidence="1">
    <location>
        <begin position="279"/>
        <end position="321"/>
    </location>
</feature>
<accession>A0ABT1HYR4</accession>
<proteinExistence type="predicted"/>
<dbReference type="Proteomes" id="UP001205311">
    <property type="component" value="Unassembled WGS sequence"/>
</dbReference>
<comment type="caution">
    <text evidence="3">The sequence shown here is derived from an EMBL/GenBank/DDBJ whole genome shotgun (WGS) entry which is preliminary data.</text>
</comment>